<protein>
    <submittedName>
        <fullName evidence="1">Uncharacterized protein</fullName>
    </submittedName>
</protein>
<evidence type="ECO:0000313" key="1">
    <source>
        <dbReference type="EMBL" id="KAJ8943497.1"/>
    </source>
</evidence>
<sequence length="123" mass="14264">MRSNDHGLDDNPQTMLLNSDKIDSNCVLRDAVIHFDNLRRSVKRFLNLYRHTESVNQEQGSCRSRVRTEEHFEMVRQVITDNPGTPISHLSQLVNLPCITCQQILKDDLELHPNVDWMSAIHT</sequence>
<gene>
    <name evidence="1" type="ORF">NQ318_016277</name>
</gene>
<keyword evidence="2" id="KW-1185">Reference proteome</keyword>
<name>A0AAV8XWN2_9CUCU</name>
<accession>A0AAV8XWN2</accession>
<comment type="caution">
    <text evidence="1">The sequence shown here is derived from an EMBL/GenBank/DDBJ whole genome shotgun (WGS) entry which is preliminary data.</text>
</comment>
<proteinExistence type="predicted"/>
<reference evidence="1" key="1">
    <citation type="journal article" date="2023" name="Insect Mol. Biol.">
        <title>Genome sequencing provides insights into the evolution of gene families encoding plant cell wall-degrading enzymes in longhorned beetles.</title>
        <authorList>
            <person name="Shin N.R."/>
            <person name="Okamura Y."/>
            <person name="Kirsch R."/>
            <person name="Pauchet Y."/>
        </authorList>
    </citation>
    <scope>NUCLEOTIDE SEQUENCE</scope>
    <source>
        <strain evidence="1">AMC_N1</strain>
    </source>
</reference>
<dbReference type="AlphaFoldDB" id="A0AAV8XWN2"/>
<dbReference type="Proteomes" id="UP001162162">
    <property type="component" value="Unassembled WGS sequence"/>
</dbReference>
<organism evidence="1 2">
    <name type="scientific">Aromia moschata</name>
    <dbReference type="NCBI Taxonomy" id="1265417"/>
    <lineage>
        <taxon>Eukaryota</taxon>
        <taxon>Metazoa</taxon>
        <taxon>Ecdysozoa</taxon>
        <taxon>Arthropoda</taxon>
        <taxon>Hexapoda</taxon>
        <taxon>Insecta</taxon>
        <taxon>Pterygota</taxon>
        <taxon>Neoptera</taxon>
        <taxon>Endopterygota</taxon>
        <taxon>Coleoptera</taxon>
        <taxon>Polyphaga</taxon>
        <taxon>Cucujiformia</taxon>
        <taxon>Chrysomeloidea</taxon>
        <taxon>Cerambycidae</taxon>
        <taxon>Cerambycinae</taxon>
        <taxon>Callichromatini</taxon>
        <taxon>Aromia</taxon>
    </lineage>
</organism>
<evidence type="ECO:0000313" key="2">
    <source>
        <dbReference type="Proteomes" id="UP001162162"/>
    </source>
</evidence>
<dbReference type="EMBL" id="JAPWTK010000287">
    <property type="protein sequence ID" value="KAJ8943497.1"/>
    <property type="molecule type" value="Genomic_DNA"/>
</dbReference>